<evidence type="ECO:0000313" key="11">
    <source>
        <dbReference type="EMBL" id="KAA5477142.1"/>
    </source>
</evidence>
<evidence type="ECO:0000256" key="2">
    <source>
        <dbReference type="ARBA" id="ARBA00023012"/>
    </source>
</evidence>
<dbReference type="Proteomes" id="UP000284205">
    <property type="component" value="Unassembled WGS sequence"/>
</dbReference>
<dbReference type="Proteomes" id="UP000475905">
    <property type="component" value="Unassembled WGS sequence"/>
</dbReference>
<evidence type="ECO:0000256" key="1">
    <source>
        <dbReference type="ARBA" id="ARBA00022553"/>
    </source>
</evidence>
<feature type="domain" description="OmpR/PhoB-type" evidence="9">
    <location>
        <begin position="124"/>
        <end position="224"/>
    </location>
</feature>
<dbReference type="InterPro" id="IPR036388">
    <property type="entry name" value="WH-like_DNA-bd_sf"/>
</dbReference>
<dbReference type="PROSITE" id="PS50110">
    <property type="entry name" value="RESPONSE_REGULATORY"/>
    <property type="match status" value="1"/>
</dbReference>
<keyword evidence="5" id="KW-0804">Transcription</keyword>
<evidence type="ECO:0000313" key="10">
    <source>
        <dbReference type="EMBL" id="KAA5460080.1"/>
    </source>
</evidence>
<dbReference type="EMBL" id="VVYP01000028">
    <property type="protein sequence ID" value="KAA5460080.1"/>
    <property type="molecule type" value="Genomic_DNA"/>
</dbReference>
<evidence type="ECO:0000313" key="15">
    <source>
        <dbReference type="Proteomes" id="UP000284205"/>
    </source>
</evidence>
<evidence type="ECO:0000256" key="7">
    <source>
        <dbReference type="PROSITE-ProRule" id="PRU01091"/>
    </source>
</evidence>
<accession>A0A412FMX0</accession>
<evidence type="ECO:0000313" key="14">
    <source>
        <dbReference type="EMBL" id="RGR69522.1"/>
    </source>
</evidence>
<feature type="modified residue" description="4-aspartylphosphate" evidence="6">
    <location>
        <position position="51"/>
    </location>
</feature>
<dbReference type="Pfam" id="PF00072">
    <property type="entry name" value="Response_reg"/>
    <property type="match status" value="1"/>
</dbReference>
<dbReference type="PROSITE" id="PS51755">
    <property type="entry name" value="OMPR_PHOB"/>
    <property type="match status" value="1"/>
</dbReference>
<dbReference type="PANTHER" id="PTHR48111">
    <property type="entry name" value="REGULATOR OF RPOS"/>
    <property type="match status" value="1"/>
</dbReference>
<dbReference type="AlphaFoldDB" id="A0A412FMX0"/>
<evidence type="ECO:0000256" key="3">
    <source>
        <dbReference type="ARBA" id="ARBA00023015"/>
    </source>
</evidence>
<evidence type="ECO:0000256" key="6">
    <source>
        <dbReference type="PROSITE-ProRule" id="PRU00169"/>
    </source>
</evidence>
<evidence type="ECO:0000313" key="16">
    <source>
        <dbReference type="Proteomes" id="UP000368418"/>
    </source>
</evidence>
<gene>
    <name evidence="14" type="ORF">DWY26_14055</name>
    <name evidence="12" type="ORF">F2Y31_17170</name>
    <name evidence="10" type="ORF">F2Y36_18785</name>
    <name evidence="11" type="ORF">F2Y39_10235</name>
    <name evidence="13" type="ORF">Q4469_05450</name>
</gene>
<proteinExistence type="predicted"/>
<sequence>MKILIVEDEPSLRELIQRSLEKERYVVEAAGDFNSALRKIEDYDYDCILLDIMLPDGSGLDLLERLKALHKRENVIIISAKDSLEDKVLGLELGADDYLPKPFHLAELNARIKSVIRRNQHDGEIDIRQGNVRIEPDKYRVFVNNQELELNRKEYDILLYFINRPGHLVNKNTLAESVWGDHIDQVDNFDFIYAQIKNLRKKLKDAGADLEIKAVYGFGYKMIVEEQKQ</sequence>
<dbReference type="Pfam" id="PF00486">
    <property type="entry name" value="Trans_reg_C"/>
    <property type="match status" value="1"/>
</dbReference>
<dbReference type="Gene3D" id="6.10.250.690">
    <property type="match status" value="1"/>
</dbReference>
<evidence type="ECO:0000313" key="13">
    <source>
        <dbReference type="EMBL" id="MDO6357136.1"/>
    </source>
</evidence>
<dbReference type="GO" id="GO:0032993">
    <property type="term" value="C:protein-DNA complex"/>
    <property type="evidence" value="ECO:0007669"/>
    <property type="project" value="TreeGrafter"/>
</dbReference>
<dbReference type="EMBL" id="JAUONL010000003">
    <property type="protein sequence ID" value="MDO6357136.1"/>
    <property type="molecule type" value="Genomic_DNA"/>
</dbReference>
<dbReference type="CDD" id="cd00383">
    <property type="entry name" value="trans_reg_C"/>
    <property type="match status" value="1"/>
</dbReference>
<dbReference type="SMART" id="SM00862">
    <property type="entry name" value="Trans_reg_C"/>
    <property type="match status" value="1"/>
</dbReference>
<keyword evidence="4 7" id="KW-0238">DNA-binding</keyword>
<evidence type="ECO:0000256" key="4">
    <source>
        <dbReference type="ARBA" id="ARBA00023125"/>
    </source>
</evidence>
<dbReference type="Proteomes" id="UP000427825">
    <property type="component" value="Unassembled WGS sequence"/>
</dbReference>
<dbReference type="SUPFAM" id="SSF52172">
    <property type="entry name" value="CheY-like"/>
    <property type="match status" value="1"/>
</dbReference>
<evidence type="ECO:0000313" key="17">
    <source>
        <dbReference type="Proteomes" id="UP000427825"/>
    </source>
</evidence>
<dbReference type="FunFam" id="1.10.10.10:FF:000585">
    <property type="entry name" value="Response regulator receiver domain protein"/>
    <property type="match status" value="1"/>
</dbReference>
<dbReference type="SMART" id="SM00448">
    <property type="entry name" value="REC"/>
    <property type="match status" value="1"/>
</dbReference>
<evidence type="ECO:0000259" key="8">
    <source>
        <dbReference type="PROSITE" id="PS50110"/>
    </source>
</evidence>
<dbReference type="EMBL" id="VVYD01000018">
    <property type="protein sequence ID" value="KAA5496644.1"/>
    <property type="molecule type" value="Genomic_DNA"/>
</dbReference>
<keyword evidence="3" id="KW-0805">Transcription regulation</keyword>
<evidence type="ECO:0000256" key="5">
    <source>
        <dbReference type="ARBA" id="ARBA00023163"/>
    </source>
</evidence>
<dbReference type="InterPro" id="IPR001867">
    <property type="entry name" value="OmpR/PhoB-type_DNA-bd"/>
</dbReference>
<dbReference type="EMBL" id="QRUO01000013">
    <property type="protein sequence ID" value="RGR69522.1"/>
    <property type="molecule type" value="Genomic_DNA"/>
</dbReference>
<dbReference type="Proteomes" id="UP001170023">
    <property type="component" value="Unassembled WGS sequence"/>
</dbReference>
<reference evidence="16 17" key="2">
    <citation type="journal article" date="2019" name="Nat. Med.">
        <title>A library of human gut bacterial isolates paired with longitudinal multiomics data enables mechanistic microbiome research.</title>
        <authorList>
            <person name="Poyet M."/>
            <person name="Groussin M."/>
            <person name="Gibbons S.M."/>
            <person name="Avila-Pacheco J."/>
            <person name="Jiang X."/>
            <person name="Kearney S.M."/>
            <person name="Perrotta A.R."/>
            <person name="Berdy B."/>
            <person name="Zhao S."/>
            <person name="Lieberman T.D."/>
            <person name="Swanson P.K."/>
            <person name="Smith M."/>
            <person name="Roesemann S."/>
            <person name="Alexander J.E."/>
            <person name="Rich S.A."/>
            <person name="Livny J."/>
            <person name="Vlamakis H."/>
            <person name="Clish C."/>
            <person name="Bullock K."/>
            <person name="Deik A."/>
            <person name="Scott J."/>
            <person name="Pierce K.A."/>
            <person name="Xavier R.J."/>
            <person name="Alm E.J."/>
        </authorList>
    </citation>
    <scope>NUCLEOTIDE SEQUENCE [LARGE SCALE GENOMIC DNA]</scope>
    <source>
        <strain evidence="12 16">BIOML-A19</strain>
        <strain evidence="11 17">BIOML-A25</strain>
        <strain evidence="10 18">BIOML-A31</strain>
    </source>
</reference>
<feature type="domain" description="Response regulatory" evidence="8">
    <location>
        <begin position="2"/>
        <end position="116"/>
    </location>
</feature>
<name>A0A412FMX0_9BACE</name>
<dbReference type="GO" id="GO:0005829">
    <property type="term" value="C:cytosol"/>
    <property type="evidence" value="ECO:0007669"/>
    <property type="project" value="TreeGrafter"/>
</dbReference>
<evidence type="ECO:0000259" key="9">
    <source>
        <dbReference type="PROSITE" id="PS51755"/>
    </source>
</evidence>
<evidence type="ECO:0000313" key="12">
    <source>
        <dbReference type="EMBL" id="KAA5496644.1"/>
    </source>
</evidence>
<dbReference type="InterPro" id="IPR011006">
    <property type="entry name" value="CheY-like_superfamily"/>
</dbReference>
<keyword evidence="2" id="KW-0902">Two-component regulatory system</keyword>
<dbReference type="GO" id="GO:0000156">
    <property type="term" value="F:phosphorelay response regulator activity"/>
    <property type="evidence" value="ECO:0007669"/>
    <property type="project" value="TreeGrafter"/>
</dbReference>
<dbReference type="InterPro" id="IPR039420">
    <property type="entry name" value="WalR-like"/>
</dbReference>
<organism evidence="14 15">
    <name type="scientific">Bacteroides caccae</name>
    <dbReference type="NCBI Taxonomy" id="47678"/>
    <lineage>
        <taxon>Bacteria</taxon>
        <taxon>Pseudomonadati</taxon>
        <taxon>Bacteroidota</taxon>
        <taxon>Bacteroidia</taxon>
        <taxon>Bacteroidales</taxon>
        <taxon>Bacteroidaceae</taxon>
        <taxon>Bacteroides</taxon>
    </lineage>
</organism>
<keyword evidence="1 6" id="KW-0597">Phosphoprotein</keyword>
<reference evidence="14 15" key="1">
    <citation type="submission" date="2018-08" db="EMBL/GenBank/DDBJ databases">
        <title>A genome reference for cultivated species of the human gut microbiota.</title>
        <authorList>
            <person name="Zou Y."/>
            <person name="Xue W."/>
            <person name="Luo G."/>
        </authorList>
    </citation>
    <scope>NUCLEOTIDE SEQUENCE [LARGE SCALE GENOMIC DNA]</scope>
    <source>
        <strain evidence="14 15">AF24-29LB</strain>
    </source>
</reference>
<dbReference type="EMBL" id="VVYJ01000005">
    <property type="protein sequence ID" value="KAA5477142.1"/>
    <property type="molecule type" value="Genomic_DNA"/>
</dbReference>
<dbReference type="GO" id="GO:0006355">
    <property type="term" value="P:regulation of DNA-templated transcription"/>
    <property type="evidence" value="ECO:0007669"/>
    <property type="project" value="InterPro"/>
</dbReference>
<protein>
    <submittedName>
        <fullName evidence="14">DNA-binding response regulator</fullName>
    </submittedName>
    <submittedName>
        <fullName evidence="10">Response regulator transcription factor</fullName>
    </submittedName>
</protein>
<evidence type="ECO:0000313" key="18">
    <source>
        <dbReference type="Proteomes" id="UP000475905"/>
    </source>
</evidence>
<feature type="DNA-binding region" description="OmpR/PhoB-type" evidence="7">
    <location>
        <begin position="124"/>
        <end position="224"/>
    </location>
</feature>
<dbReference type="Gene3D" id="1.10.10.10">
    <property type="entry name" value="Winged helix-like DNA-binding domain superfamily/Winged helix DNA-binding domain"/>
    <property type="match status" value="1"/>
</dbReference>
<dbReference type="Gene3D" id="3.40.50.2300">
    <property type="match status" value="1"/>
</dbReference>
<dbReference type="InterPro" id="IPR001789">
    <property type="entry name" value="Sig_transdc_resp-reg_receiver"/>
</dbReference>
<reference evidence="13" key="3">
    <citation type="submission" date="2023-07" db="EMBL/GenBank/DDBJ databases">
        <title>Whole Genome Sequencing of Colonoscopy isolates.</title>
        <authorList>
            <person name="Surve S.V."/>
            <person name="Valls R.A."/>
            <person name="Barrak K.E."/>
            <person name="Gardner T.B."/>
            <person name="O'Toole G.A."/>
        </authorList>
    </citation>
    <scope>NUCLEOTIDE SEQUENCE</scope>
    <source>
        <strain evidence="13">GP0119</strain>
    </source>
</reference>
<dbReference type="GO" id="GO:0000976">
    <property type="term" value="F:transcription cis-regulatory region binding"/>
    <property type="evidence" value="ECO:0007669"/>
    <property type="project" value="TreeGrafter"/>
</dbReference>
<dbReference type="PANTHER" id="PTHR48111:SF22">
    <property type="entry name" value="REGULATOR OF RPOS"/>
    <property type="match status" value="1"/>
</dbReference>
<dbReference type="RefSeq" id="WP_005675781.1">
    <property type="nucleotide sequence ID" value="NZ_CACRTB010000035.1"/>
</dbReference>
<dbReference type="KEGG" id="bcac:CGC64_13910"/>
<dbReference type="Proteomes" id="UP000368418">
    <property type="component" value="Unassembled WGS sequence"/>
</dbReference>
<comment type="caution">
    <text evidence="14">The sequence shown here is derived from an EMBL/GenBank/DDBJ whole genome shotgun (WGS) entry which is preliminary data.</text>
</comment>